<sequence>MKSPVRKIGAVGALCIAIAAFASAAPASAAPYSDQEYVSFTAGNGQQSQYHVYAAGVPQPSGLFIWTHGDGAWEFSHPNDPYVMGGADGVRAKAKAEGYIVVSALAPDTTGTVTWWENGKKNADYMADLIDHLKTEYDIDSNDIVLAGFSGGAQFTTQYFLPEYSGMLEGGGSIVFGGGGAPETPDQQPWNQDLKSNFFMHWATGEFDDLEHSDEGYDARGYAQEGVDYYTNNGFNTSYYWIPGKDHVIDELFGGIVGEQLALHGGTSQSWSVSSSVQSQSASVTVTIPPGTTGTTRVMANGPGGTYWYEDKTGSGPKTFQLGDSGDLLTPGTTYTFTVTNGGTQYASGSFTTTGTTWVTTVDPDRRYAYITVTIPAGSTGTTRVRANGPGGSYWYVDKTGTGQKTFQMGDPGDRLSPGTAYTYTVTNGGIVRASGSFTTDN</sequence>
<evidence type="ECO:0000313" key="2">
    <source>
        <dbReference type="EMBL" id="SJN37364.1"/>
    </source>
</evidence>
<dbReference type="SUPFAM" id="SSF49503">
    <property type="entry name" value="Cupredoxins"/>
    <property type="match status" value="1"/>
</dbReference>
<dbReference type="Gene3D" id="3.40.50.1820">
    <property type="entry name" value="alpha/beta hydrolase"/>
    <property type="match status" value="1"/>
</dbReference>
<dbReference type="AlphaFoldDB" id="A0A1R4JZM6"/>
<gene>
    <name evidence="2" type="ORF">FM104_09590</name>
</gene>
<dbReference type="InterPro" id="IPR029058">
    <property type="entry name" value="AB_hydrolase_fold"/>
</dbReference>
<organism evidence="2 3">
    <name type="scientific">Microbacterium esteraromaticum</name>
    <dbReference type="NCBI Taxonomy" id="57043"/>
    <lineage>
        <taxon>Bacteria</taxon>
        <taxon>Bacillati</taxon>
        <taxon>Actinomycetota</taxon>
        <taxon>Actinomycetes</taxon>
        <taxon>Micrococcales</taxon>
        <taxon>Microbacteriaceae</taxon>
        <taxon>Microbacterium</taxon>
    </lineage>
</organism>
<evidence type="ECO:0000313" key="3">
    <source>
        <dbReference type="Proteomes" id="UP000196320"/>
    </source>
</evidence>
<dbReference type="OrthoDB" id="9803828at2"/>
<keyword evidence="1" id="KW-0732">Signal</keyword>
<evidence type="ECO:0000256" key="1">
    <source>
        <dbReference type="SAM" id="SignalP"/>
    </source>
</evidence>
<accession>A0A1R4JZM6</accession>
<dbReference type="EMBL" id="FUKO01000022">
    <property type="protein sequence ID" value="SJN37364.1"/>
    <property type="molecule type" value="Genomic_DNA"/>
</dbReference>
<dbReference type="SUPFAM" id="SSF53474">
    <property type="entry name" value="alpha/beta-Hydrolases"/>
    <property type="match status" value="1"/>
</dbReference>
<keyword evidence="3" id="KW-1185">Reference proteome</keyword>
<dbReference type="Proteomes" id="UP000196320">
    <property type="component" value="Unassembled WGS sequence"/>
</dbReference>
<name>A0A1R4JZM6_9MICO</name>
<protein>
    <submittedName>
        <fullName evidence="2">Uncharacterized protein</fullName>
    </submittedName>
</protein>
<dbReference type="RefSeq" id="WP_087131817.1">
    <property type="nucleotide sequence ID" value="NZ_FUKO01000022.1"/>
</dbReference>
<proteinExistence type="predicted"/>
<feature type="signal peptide" evidence="1">
    <location>
        <begin position="1"/>
        <end position="29"/>
    </location>
</feature>
<reference evidence="2 3" key="1">
    <citation type="submission" date="2017-02" db="EMBL/GenBank/DDBJ databases">
        <authorList>
            <person name="Peterson S.W."/>
        </authorList>
    </citation>
    <scope>NUCLEOTIDE SEQUENCE [LARGE SCALE GENOMIC DNA]</scope>
    <source>
        <strain evidence="2 3">B Mb 05.01</strain>
    </source>
</reference>
<feature type="chain" id="PRO_5012616501" evidence="1">
    <location>
        <begin position="30"/>
        <end position="442"/>
    </location>
</feature>
<dbReference type="InterPro" id="IPR008972">
    <property type="entry name" value="Cupredoxin"/>
</dbReference>